<organism evidence="1 2">
    <name type="scientific">Botryotinia fuckeliana (strain T4)</name>
    <name type="common">Noble rot fungus</name>
    <name type="synonym">Botrytis cinerea</name>
    <dbReference type="NCBI Taxonomy" id="999810"/>
    <lineage>
        <taxon>Eukaryota</taxon>
        <taxon>Fungi</taxon>
        <taxon>Dikarya</taxon>
        <taxon>Ascomycota</taxon>
        <taxon>Pezizomycotina</taxon>
        <taxon>Leotiomycetes</taxon>
        <taxon>Helotiales</taxon>
        <taxon>Sclerotiniaceae</taxon>
        <taxon>Botrytis</taxon>
    </lineage>
</organism>
<dbReference type="AlphaFoldDB" id="G2Y8N2"/>
<dbReference type="Proteomes" id="UP000008177">
    <property type="component" value="Unplaced contigs"/>
</dbReference>
<proteinExistence type="predicted"/>
<reference evidence="2" key="1">
    <citation type="journal article" date="2011" name="PLoS Genet.">
        <title>Genomic analysis of the necrotrophic fungal pathogens Sclerotinia sclerotiorum and Botrytis cinerea.</title>
        <authorList>
            <person name="Amselem J."/>
            <person name="Cuomo C.A."/>
            <person name="van Kan J.A."/>
            <person name="Viaud M."/>
            <person name="Benito E.P."/>
            <person name="Couloux A."/>
            <person name="Coutinho P.M."/>
            <person name="de Vries R.P."/>
            <person name="Dyer P.S."/>
            <person name="Fillinger S."/>
            <person name="Fournier E."/>
            <person name="Gout L."/>
            <person name="Hahn M."/>
            <person name="Kohn L."/>
            <person name="Lapalu N."/>
            <person name="Plummer K.M."/>
            <person name="Pradier J.M."/>
            <person name="Quevillon E."/>
            <person name="Sharon A."/>
            <person name="Simon A."/>
            <person name="ten Have A."/>
            <person name="Tudzynski B."/>
            <person name="Tudzynski P."/>
            <person name="Wincker P."/>
            <person name="Andrew M."/>
            <person name="Anthouard V."/>
            <person name="Beever R.E."/>
            <person name="Beffa R."/>
            <person name="Benoit I."/>
            <person name="Bouzid O."/>
            <person name="Brault B."/>
            <person name="Chen Z."/>
            <person name="Choquer M."/>
            <person name="Collemare J."/>
            <person name="Cotton P."/>
            <person name="Danchin E.G."/>
            <person name="Da Silva C."/>
            <person name="Gautier A."/>
            <person name="Giraud C."/>
            <person name="Giraud T."/>
            <person name="Gonzalez C."/>
            <person name="Grossetete S."/>
            <person name="Guldener U."/>
            <person name="Henrissat B."/>
            <person name="Howlett B.J."/>
            <person name="Kodira C."/>
            <person name="Kretschmer M."/>
            <person name="Lappartient A."/>
            <person name="Leroch M."/>
            <person name="Levis C."/>
            <person name="Mauceli E."/>
            <person name="Neuveglise C."/>
            <person name="Oeser B."/>
            <person name="Pearson M."/>
            <person name="Poulain J."/>
            <person name="Poussereau N."/>
            <person name="Quesneville H."/>
            <person name="Rascle C."/>
            <person name="Schumacher J."/>
            <person name="Segurens B."/>
            <person name="Sexton A."/>
            <person name="Silva E."/>
            <person name="Sirven C."/>
            <person name="Soanes D.M."/>
            <person name="Talbot N.J."/>
            <person name="Templeton M."/>
            <person name="Yandava C."/>
            <person name="Yarden O."/>
            <person name="Zeng Q."/>
            <person name="Rollins J.A."/>
            <person name="Lebrun M.H."/>
            <person name="Dickman M."/>
        </authorList>
    </citation>
    <scope>NUCLEOTIDE SEQUENCE [LARGE SCALE GENOMIC DNA]</scope>
    <source>
        <strain evidence="2">T4</strain>
    </source>
</reference>
<sequence>MGTNRVQITDLRPFCNGSWCPSVTLSWSIKDIPHLRVEGSRKFMYILSHSYWCTGYLLQHVQNSSPEPHFHCVCDDDAQRWRTASKAVSQNHNHDYCVPTSILPSSPCWRLGTWEYVASHVISLGEAEFMLPYPDSNTTSGNIENRKCQSSSRILVAGHAVIWSGRPMLKHSFENHAVNLRSASRVTRVNGHR</sequence>
<dbReference type="EMBL" id="FQ790299">
    <property type="protein sequence ID" value="CCD48939.1"/>
    <property type="molecule type" value="Genomic_DNA"/>
</dbReference>
<gene>
    <name evidence="1" type="ORF">BofuT4_P105970.1</name>
</gene>
<name>G2Y8N2_BOTF4</name>
<evidence type="ECO:0000313" key="2">
    <source>
        <dbReference type="Proteomes" id="UP000008177"/>
    </source>
</evidence>
<protein>
    <submittedName>
        <fullName evidence="1">Uncharacterized protein</fullName>
    </submittedName>
</protein>
<evidence type="ECO:0000313" key="1">
    <source>
        <dbReference type="EMBL" id="CCD48939.1"/>
    </source>
</evidence>
<dbReference type="InParanoid" id="G2Y8N2"/>
<accession>G2Y8N2</accession>
<dbReference type="HOGENOM" id="CLU_1408541_0_0_1"/>